<sequence length="330" mass="34717">MRILHRAGLALAFMAAAAAAPAQQQQTIVTIVKVSGIPWFERMEEGVKAFEESSPGVSTRQVGPAEAVAAPQVKLIEEVMARRADAIAIVPTDPAAIEEVAGRALRSGIVVVTHEADNQKNTLADIEAFDNAAFGASLNERMAQCMGRTGKWTSFVGTRGSRTHVQWAEGGAANARKHAGMVLVDALNESHDDADKAYERAKAVLKKHPDIKGFQGSASSDVIGIGRAIEEAGLQGKTCVYGTGLPSRTAKLLESGAVKGIGFWDPKNAGLAMNRVAKLLLDKKPITDGMDLGVPGYGKVTVTKGAGLGVVITGKADVIADKATYRAYPF</sequence>
<evidence type="ECO:0000256" key="1">
    <source>
        <dbReference type="ARBA" id="ARBA00004418"/>
    </source>
</evidence>
<comment type="caution">
    <text evidence="5">The sequence shown here is derived from an EMBL/GenBank/DDBJ whole genome shotgun (WGS) entry which is preliminary data.</text>
</comment>
<keyword evidence="6" id="KW-1185">Reference proteome</keyword>
<gene>
    <name evidence="5" type="ORF">GCM10023165_21430</name>
</gene>
<dbReference type="Proteomes" id="UP001500975">
    <property type="component" value="Unassembled WGS sequence"/>
</dbReference>
<reference evidence="6" key="1">
    <citation type="journal article" date="2019" name="Int. J. Syst. Evol. Microbiol.">
        <title>The Global Catalogue of Microorganisms (GCM) 10K type strain sequencing project: providing services to taxonomists for standard genome sequencing and annotation.</title>
        <authorList>
            <consortium name="The Broad Institute Genomics Platform"/>
            <consortium name="The Broad Institute Genome Sequencing Center for Infectious Disease"/>
            <person name="Wu L."/>
            <person name="Ma J."/>
        </authorList>
    </citation>
    <scope>NUCLEOTIDE SEQUENCE [LARGE SCALE GENOMIC DNA]</scope>
    <source>
        <strain evidence="6">JCM 17804</strain>
    </source>
</reference>
<dbReference type="Pfam" id="PF13407">
    <property type="entry name" value="Peripla_BP_4"/>
    <property type="match status" value="1"/>
</dbReference>
<dbReference type="InterPro" id="IPR025997">
    <property type="entry name" value="SBP_2_dom"/>
</dbReference>
<evidence type="ECO:0000259" key="4">
    <source>
        <dbReference type="Pfam" id="PF13407"/>
    </source>
</evidence>
<keyword evidence="3" id="KW-0732">Signal</keyword>
<evidence type="ECO:0000256" key="3">
    <source>
        <dbReference type="SAM" id="SignalP"/>
    </source>
</evidence>
<feature type="signal peptide" evidence="3">
    <location>
        <begin position="1"/>
        <end position="22"/>
    </location>
</feature>
<dbReference type="PANTHER" id="PTHR30036">
    <property type="entry name" value="D-XYLOSE-BINDING PERIPLASMIC PROTEIN"/>
    <property type="match status" value="1"/>
</dbReference>
<dbReference type="EMBL" id="BAABGJ010000019">
    <property type="protein sequence ID" value="GAA4341060.1"/>
    <property type="molecule type" value="Genomic_DNA"/>
</dbReference>
<evidence type="ECO:0000313" key="5">
    <source>
        <dbReference type="EMBL" id="GAA4341060.1"/>
    </source>
</evidence>
<accession>A0ABP8HLN5</accession>
<dbReference type="InterPro" id="IPR028082">
    <property type="entry name" value="Peripla_BP_I"/>
</dbReference>
<dbReference type="Gene3D" id="3.40.50.2300">
    <property type="match status" value="2"/>
</dbReference>
<evidence type="ECO:0000313" key="6">
    <source>
        <dbReference type="Proteomes" id="UP001500975"/>
    </source>
</evidence>
<evidence type="ECO:0000256" key="2">
    <source>
        <dbReference type="ARBA" id="ARBA00007639"/>
    </source>
</evidence>
<dbReference type="InterPro" id="IPR050555">
    <property type="entry name" value="Bact_Solute-Bind_Prot2"/>
</dbReference>
<protein>
    <submittedName>
        <fullName evidence="5">Autoinducer 2 ABC transporter substrate-binding protein</fullName>
    </submittedName>
</protein>
<comment type="similarity">
    <text evidence="2">Belongs to the bacterial solute-binding protein 2 family.</text>
</comment>
<feature type="domain" description="Periplasmic binding protein" evidence="4">
    <location>
        <begin position="28"/>
        <end position="284"/>
    </location>
</feature>
<dbReference type="PANTHER" id="PTHR30036:SF7">
    <property type="entry name" value="ABC TRANSPORTER PERIPLASMIC-BINDING PROTEIN YPHF"/>
    <property type="match status" value="1"/>
</dbReference>
<dbReference type="RefSeq" id="WP_345537759.1">
    <property type="nucleotide sequence ID" value="NZ_BAABGJ010000019.1"/>
</dbReference>
<feature type="chain" id="PRO_5046455250" evidence="3">
    <location>
        <begin position="23"/>
        <end position="330"/>
    </location>
</feature>
<proteinExistence type="inferred from homology"/>
<organism evidence="5 6">
    <name type="scientific">Variovorax defluvii</name>
    <dbReference type="NCBI Taxonomy" id="913761"/>
    <lineage>
        <taxon>Bacteria</taxon>
        <taxon>Pseudomonadati</taxon>
        <taxon>Pseudomonadota</taxon>
        <taxon>Betaproteobacteria</taxon>
        <taxon>Burkholderiales</taxon>
        <taxon>Comamonadaceae</taxon>
        <taxon>Variovorax</taxon>
    </lineage>
</organism>
<name>A0ABP8HLN5_9BURK</name>
<dbReference type="SUPFAM" id="SSF53822">
    <property type="entry name" value="Periplasmic binding protein-like I"/>
    <property type="match status" value="1"/>
</dbReference>
<comment type="subcellular location">
    <subcellularLocation>
        <location evidence="1">Periplasm</location>
    </subcellularLocation>
</comment>